<accession>A0A317Z201</accession>
<evidence type="ECO:0000313" key="1">
    <source>
        <dbReference type="EMBL" id="PWZ93247.1"/>
    </source>
</evidence>
<protein>
    <submittedName>
        <fullName evidence="1">Bifunctional metallophosphatase/5'-nucleotidase</fullName>
    </submittedName>
</protein>
<feature type="non-terminal residue" evidence="1">
    <location>
        <position position="1"/>
    </location>
</feature>
<name>A0A317Z201_STAPS</name>
<comment type="caution">
    <text evidence="1">The sequence shown here is derived from an EMBL/GenBank/DDBJ whole genome shotgun (WGS) entry which is preliminary data.</text>
</comment>
<proteinExistence type="predicted"/>
<dbReference type="AlphaFoldDB" id="A0A317Z201"/>
<feature type="non-terminal residue" evidence="1">
    <location>
        <position position="91"/>
    </location>
</feature>
<evidence type="ECO:0000313" key="2">
    <source>
        <dbReference type="Proteomes" id="UP000246351"/>
    </source>
</evidence>
<organism evidence="1 2">
    <name type="scientific">Staphylococcus pseudintermedius</name>
    <dbReference type="NCBI Taxonomy" id="283734"/>
    <lineage>
        <taxon>Bacteria</taxon>
        <taxon>Bacillati</taxon>
        <taxon>Bacillota</taxon>
        <taxon>Bacilli</taxon>
        <taxon>Bacillales</taxon>
        <taxon>Staphylococcaceae</taxon>
        <taxon>Staphylococcus</taxon>
        <taxon>Staphylococcus intermedius group</taxon>
    </lineage>
</organism>
<dbReference type="EMBL" id="QEIV01002615">
    <property type="protein sequence ID" value="PWZ93247.1"/>
    <property type="molecule type" value="Genomic_DNA"/>
</dbReference>
<gene>
    <name evidence="1" type="ORF">DD924_20395</name>
</gene>
<reference evidence="1 2" key="1">
    <citation type="journal article" date="2018" name="Vet. Microbiol.">
        <title>Clonal diversity and geographic distribution of methicillin-resistant Staphylococcus pseudintermedius from Australian animals: Discovery of novel sequence types.</title>
        <authorList>
            <person name="Worthing K.A."/>
            <person name="Abraham S."/>
            <person name="Coombs G.W."/>
            <person name="Pang S."/>
            <person name="Saputra S."/>
            <person name="Jordan D."/>
            <person name="Trott D.J."/>
            <person name="Norris J.M."/>
        </authorList>
    </citation>
    <scope>NUCLEOTIDE SEQUENCE [LARGE SCALE GENOMIC DNA]</scope>
    <source>
        <strain evidence="1 2">ST71 3</strain>
    </source>
</reference>
<sequence>ENDGMTLYVQAGQNAENVIHVNAKFKKRRNSFELLEMQPKIVTLTDYEEDERLLNLTYYDRKAIRNWKNEYIIAHEVDMQFDTFHELLIQP</sequence>
<dbReference type="Proteomes" id="UP000246351">
    <property type="component" value="Unassembled WGS sequence"/>
</dbReference>